<dbReference type="PROSITE" id="PS00077">
    <property type="entry name" value="COX1_CUB"/>
    <property type="match status" value="1"/>
</dbReference>
<name>A0A343C1F2_9COLE</name>
<evidence type="ECO:0000259" key="26">
    <source>
        <dbReference type="PROSITE" id="PS50855"/>
    </source>
</evidence>
<feature type="transmembrane region" description="Helical" evidence="25">
    <location>
        <begin position="379"/>
        <end position="400"/>
    </location>
</feature>
<feature type="transmembrane region" description="Helical" evidence="25">
    <location>
        <begin position="16"/>
        <end position="37"/>
    </location>
</feature>
<dbReference type="GO" id="GO:0005743">
    <property type="term" value="C:mitochondrial inner membrane"/>
    <property type="evidence" value="ECO:0007669"/>
    <property type="project" value="UniProtKB-SubCell"/>
</dbReference>
<feature type="transmembrane region" description="Helical" evidence="25">
    <location>
        <begin position="230"/>
        <end position="251"/>
    </location>
</feature>
<protein>
    <recommendedName>
        <fullName evidence="8 24">Cytochrome c oxidase subunit 1</fullName>
        <ecNumber evidence="7 24">7.1.1.9</ecNumber>
    </recommendedName>
</protein>
<comment type="similarity">
    <text evidence="5 24">Belongs to the heme-copper respiratory oxidase family.</text>
</comment>
<dbReference type="PANTHER" id="PTHR10422">
    <property type="entry name" value="CYTOCHROME C OXIDASE SUBUNIT 1"/>
    <property type="match status" value="1"/>
</dbReference>
<evidence type="ECO:0000256" key="18">
    <source>
        <dbReference type="ARBA" id="ARBA00022989"/>
    </source>
</evidence>
<evidence type="ECO:0000256" key="17">
    <source>
        <dbReference type="ARBA" id="ARBA00022982"/>
    </source>
</evidence>
<dbReference type="InterPro" id="IPR000883">
    <property type="entry name" value="Cyt_C_Oxase_1"/>
</dbReference>
<keyword evidence="17 24" id="KW-0249">Electron transport</keyword>
<feature type="transmembrane region" description="Helical" evidence="25">
    <location>
        <begin position="183"/>
        <end position="210"/>
    </location>
</feature>
<keyword evidence="16" id="KW-1278">Translocase</keyword>
<evidence type="ECO:0000256" key="24">
    <source>
        <dbReference type="RuleBase" id="RU000369"/>
    </source>
</evidence>
<keyword evidence="10 24" id="KW-0349">Heme</keyword>
<dbReference type="Gene3D" id="1.20.210.10">
    <property type="entry name" value="Cytochrome c oxidase-like, subunit I domain"/>
    <property type="match status" value="1"/>
</dbReference>
<evidence type="ECO:0000256" key="22">
    <source>
        <dbReference type="ARBA" id="ARBA00023136"/>
    </source>
</evidence>
<keyword evidence="11 24" id="KW-0679">Respiratory chain</keyword>
<evidence type="ECO:0000256" key="3">
    <source>
        <dbReference type="ARBA" id="ARBA00004448"/>
    </source>
</evidence>
<evidence type="ECO:0000256" key="8">
    <source>
        <dbReference type="ARBA" id="ARBA00015947"/>
    </source>
</evidence>
<sequence length="513" mass="56535">MSPQKWLFSTNHKDIGTLYFIFGAWSGMVGTSLSLLIRAELGTPGSLIGDDQIYNVIVTAHAFVMIFFMVMPIMIGGFGNWLVPLMLGAPDMAFPRMNNMSFWLLPPSLTLLLTSSMVESGAGTGWTVYPPLSSTIAHSGASVDLAIFSLHLAGISSILGAVNFISTVINMRSYGMTFDRMPLFVWAVAITALLLLLSLPVLAGAITMLLTDRNLNTSFFDPAGGGDPILYQHLFWFFGHPEVYILILPGFGMISHIISQESGKKETFGSLGMIYAMLAIGLLGFVVWAHHMFTVGMDVDTRAYFTSATMIIAVPTGIKIFSWLATLHGTQLNYSPSLLWSLGFVFLFTVGGLTGVVLANSSIDIVLHDTYYVVAHFHYVLSMGAVFAIMAGFIHWFPLFTGMTLNPMMLKIQFFIMFVGVNLTFFPQHFLGLSGMPRRYSDYPDAYTSWNVVSSIGSTISLIGVIMLLFIIWESLATNRTLIYSNQMNTSIEWFQLTPPAEHSYSELPIISS</sequence>
<evidence type="ECO:0000256" key="20">
    <source>
        <dbReference type="ARBA" id="ARBA00023008"/>
    </source>
</evidence>
<evidence type="ECO:0000256" key="19">
    <source>
        <dbReference type="ARBA" id="ARBA00023004"/>
    </source>
</evidence>
<keyword evidence="20 24" id="KW-0186">Copper</keyword>
<evidence type="ECO:0000256" key="7">
    <source>
        <dbReference type="ARBA" id="ARBA00012949"/>
    </source>
</evidence>
<feature type="transmembrane region" description="Helical" evidence="25">
    <location>
        <begin position="450"/>
        <end position="473"/>
    </location>
</feature>
<dbReference type="InterPro" id="IPR023615">
    <property type="entry name" value="Cyt_c_Oxase_su1_BS"/>
</dbReference>
<keyword evidence="18 25" id="KW-1133">Transmembrane helix</keyword>
<dbReference type="PANTHER" id="PTHR10422:SF18">
    <property type="entry name" value="CYTOCHROME C OXIDASE SUBUNIT 1"/>
    <property type="match status" value="1"/>
</dbReference>
<evidence type="ECO:0000256" key="15">
    <source>
        <dbReference type="ARBA" id="ARBA00022842"/>
    </source>
</evidence>
<evidence type="ECO:0000256" key="16">
    <source>
        <dbReference type="ARBA" id="ARBA00022967"/>
    </source>
</evidence>
<evidence type="ECO:0000256" key="23">
    <source>
        <dbReference type="ARBA" id="ARBA00049512"/>
    </source>
</evidence>
<dbReference type="InterPro" id="IPR023616">
    <property type="entry name" value="Cyt_c_oxase-like_su1_dom"/>
</dbReference>
<evidence type="ECO:0000256" key="9">
    <source>
        <dbReference type="ARBA" id="ARBA00022448"/>
    </source>
</evidence>
<feature type="domain" description="Cytochrome oxidase subunit I profile" evidence="26">
    <location>
        <begin position="1"/>
        <end position="512"/>
    </location>
</feature>
<organism evidence="27">
    <name type="scientific">Elodes minuta</name>
    <dbReference type="NCBI Taxonomy" id="877997"/>
    <lineage>
        <taxon>Eukaryota</taxon>
        <taxon>Metazoa</taxon>
        <taxon>Ecdysozoa</taxon>
        <taxon>Arthropoda</taxon>
        <taxon>Hexapoda</taxon>
        <taxon>Insecta</taxon>
        <taxon>Pterygota</taxon>
        <taxon>Neoptera</taxon>
        <taxon>Endopterygota</taxon>
        <taxon>Coleoptera</taxon>
        <taxon>Polyphaga</taxon>
        <taxon>Elateriformia</taxon>
        <taxon>Scirtoidea</taxon>
        <taxon>Scirtidae</taxon>
        <taxon>Elodes</taxon>
    </lineage>
</organism>
<dbReference type="UniPathway" id="UPA00705"/>
<dbReference type="GO" id="GO:0020037">
    <property type="term" value="F:heme binding"/>
    <property type="evidence" value="ECO:0007669"/>
    <property type="project" value="InterPro"/>
</dbReference>
<keyword evidence="13 24" id="KW-0479">Metal-binding</keyword>
<keyword evidence="9 24" id="KW-0813">Transport</keyword>
<comment type="subcellular location">
    <subcellularLocation>
        <location evidence="3 24">Mitochondrion inner membrane</location>
        <topology evidence="3 24">Multi-pass membrane protein</topology>
    </subcellularLocation>
</comment>
<dbReference type="GO" id="GO:0046872">
    <property type="term" value="F:metal ion binding"/>
    <property type="evidence" value="ECO:0007669"/>
    <property type="project" value="UniProtKB-KW"/>
</dbReference>
<keyword evidence="22 24" id="KW-0472">Membrane</keyword>
<dbReference type="GO" id="GO:0015990">
    <property type="term" value="P:electron transport coupled proton transport"/>
    <property type="evidence" value="ECO:0007669"/>
    <property type="project" value="TreeGrafter"/>
</dbReference>
<evidence type="ECO:0000256" key="10">
    <source>
        <dbReference type="ARBA" id="ARBA00022617"/>
    </source>
</evidence>
<comment type="subunit">
    <text evidence="6">Component of the cytochrome c oxidase (complex IV, CIV), a multisubunit enzyme composed of a catalytic core of 3 subunits and several supernumerary subunits. The complex exists as a monomer or a dimer and forms supercomplexes (SCs) in the inner mitochondrial membrane with ubiquinol-cytochrome c oxidoreductase (cytochrome b-c1 complex, complex III, CIII).</text>
</comment>
<keyword evidence="12 24" id="KW-0812">Transmembrane</keyword>
<comment type="cofactor">
    <cofactor evidence="1">
        <name>Cu cation</name>
        <dbReference type="ChEBI" id="CHEBI:23378"/>
    </cofactor>
</comment>
<evidence type="ECO:0000256" key="4">
    <source>
        <dbReference type="ARBA" id="ARBA00004673"/>
    </source>
</evidence>
<evidence type="ECO:0000256" key="13">
    <source>
        <dbReference type="ARBA" id="ARBA00022723"/>
    </source>
</evidence>
<keyword evidence="14 24" id="KW-0999">Mitochondrion inner membrane</keyword>
<dbReference type="PRINTS" id="PR01165">
    <property type="entry name" value="CYCOXIDASEI"/>
</dbReference>
<feature type="transmembrane region" description="Helical" evidence="25">
    <location>
        <begin position="272"/>
        <end position="291"/>
    </location>
</feature>
<feature type="transmembrane region" description="Helical" evidence="25">
    <location>
        <begin position="57"/>
        <end position="83"/>
    </location>
</feature>
<evidence type="ECO:0000256" key="1">
    <source>
        <dbReference type="ARBA" id="ARBA00001935"/>
    </source>
</evidence>
<evidence type="ECO:0000256" key="21">
    <source>
        <dbReference type="ARBA" id="ARBA00023128"/>
    </source>
</evidence>
<dbReference type="EMBL" id="KX087288">
    <property type="protein sequence ID" value="ARH53845.1"/>
    <property type="molecule type" value="Genomic_DNA"/>
</dbReference>
<dbReference type="CDD" id="cd01663">
    <property type="entry name" value="Cyt_c_Oxidase_I"/>
    <property type="match status" value="1"/>
</dbReference>
<dbReference type="InterPro" id="IPR036927">
    <property type="entry name" value="Cyt_c_oxase-like_su1_sf"/>
</dbReference>
<evidence type="ECO:0000256" key="14">
    <source>
        <dbReference type="ARBA" id="ARBA00022792"/>
    </source>
</evidence>
<dbReference type="EC" id="7.1.1.9" evidence="7 24"/>
<comment type="pathway">
    <text evidence="4 24">Energy metabolism; oxidative phosphorylation.</text>
</comment>
<dbReference type="InterPro" id="IPR033944">
    <property type="entry name" value="Cyt_c_oxase_su1_dom"/>
</dbReference>
<evidence type="ECO:0000256" key="5">
    <source>
        <dbReference type="ARBA" id="ARBA00009578"/>
    </source>
</evidence>
<evidence type="ECO:0000256" key="11">
    <source>
        <dbReference type="ARBA" id="ARBA00022660"/>
    </source>
</evidence>
<evidence type="ECO:0000256" key="6">
    <source>
        <dbReference type="ARBA" id="ARBA00011164"/>
    </source>
</evidence>
<keyword evidence="19 24" id="KW-0408">Iron</keyword>
<evidence type="ECO:0000256" key="12">
    <source>
        <dbReference type="ARBA" id="ARBA00022692"/>
    </source>
</evidence>
<dbReference type="GO" id="GO:0006123">
    <property type="term" value="P:mitochondrial electron transport, cytochrome c to oxygen"/>
    <property type="evidence" value="ECO:0007669"/>
    <property type="project" value="TreeGrafter"/>
</dbReference>
<proteinExistence type="inferred from homology"/>
<dbReference type="GO" id="GO:0045277">
    <property type="term" value="C:respiratory chain complex IV"/>
    <property type="evidence" value="ECO:0007669"/>
    <property type="project" value="InterPro"/>
</dbReference>
<dbReference type="GO" id="GO:0004129">
    <property type="term" value="F:cytochrome-c oxidase activity"/>
    <property type="evidence" value="ECO:0007669"/>
    <property type="project" value="UniProtKB-EC"/>
</dbReference>
<accession>A0A343C1F2</accession>
<dbReference type="PROSITE" id="PS50855">
    <property type="entry name" value="COX1"/>
    <property type="match status" value="1"/>
</dbReference>
<keyword evidence="21 24" id="KW-0496">Mitochondrion</keyword>
<evidence type="ECO:0000256" key="25">
    <source>
        <dbReference type="SAM" id="Phobius"/>
    </source>
</evidence>
<feature type="transmembrane region" description="Helical" evidence="25">
    <location>
        <begin position="303"/>
        <end position="326"/>
    </location>
</feature>
<evidence type="ECO:0000256" key="2">
    <source>
        <dbReference type="ARBA" id="ARBA00001971"/>
    </source>
</evidence>
<gene>
    <name evidence="27" type="primary">cox1</name>
</gene>
<dbReference type="FunFam" id="1.20.210.10:FF:000001">
    <property type="entry name" value="Cytochrome c oxidase subunit 1"/>
    <property type="match status" value="1"/>
</dbReference>
<geneLocation type="mitochondrion" evidence="27"/>
<keyword evidence="15" id="KW-0460">Magnesium</keyword>
<dbReference type="Pfam" id="PF00115">
    <property type="entry name" value="COX1"/>
    <property type="match status" value="1"/>
</dbReference>
<evidence type="ECO:0000313" key="27">
    <source>
        <dbReference type="EMBL" id="ARH53845.1"/>
    </source>
</evidence>
<comment type="cofactor">
    <cofactor evidence="2">
        <name>heme</name>
        <dbReference type="ChEBI" id="CHEBI:30413"/>
    </cofactor>
</comment>
<dbReference type="AlphaFoldDB" id="A0A343C1F2"/>
<feature type="transmembrane region" description="Helical" evidence="25">
    <location>
        <begin position="412"/>
        <end position="430"/>
    </location>
</feature>
<feature type="transmembrane region" description="Helical" evidence="25">
    <location>
        <begin position="338"/>
        <end position="359"/>
    </location>
</feature>
<reference evidence="27" key="1">
    <citation type="submission" date="2016-04" db="EMBL/GenBank/DDBJ databases">
        <title>Mitochondria of beetle species.</title>
        <authorList>
            <person name="Hunter A."/>
            <person name="Moriniere J."/>
            <person name="Tang P."/>
            <person name="Linard B."/>
            <person name="Crampton-Platt A."/>
            <person name="Vogler A.P."/>
        </authorList>
    </citation>
    <scope>NUCLEOTIDE SEQUENCE</scope>
</reference>
<feature type="transmembrane region" description="Helical" evidence="25">
    <location>
        <begin position="146"/>
        <end position="171"/>
    </location>
</feature>
<comment type="function">
    <text evidence="24">Component of the cytochrome c oxidase, the last enzyme in the mitochondrial electron transport chain which drives oxidative phosphorylation. The respiratory chain contains 3 multisubunit complexes succinate dehydrogenase (complex II, CII), ubiquinol-cytochrome c oxidoreductase (cytochrome b-c1 complex, complex III, CIII) and cytochrome c oxidase (complex IV, CIV), that cooperate to transfer electrons derived from NADH and succinate to molecular oxygen, creating an electrochemical gradient over the inner membrane that drives transmembrane transport and the ATP synthase. Cytochrome c oxidase is the component of the respiratory chain that catalyzes the reduction of oxygen to water. Electrons originating from reduced cytochrome c in the intermembrane space (IMS) are transferred via the dinuclear copper A center (CU(A)) of subunit 2 and heme A of subunit 1 to the active site in subunit 1, a binuclear center (BNC) formed by heme A3 and copper B (CU(B)). The BNC reduces molecular oxygen to 2 water molecules using 4 electrons from cytochrome c in the IMS and 4 protons from the mitochondrial matrix.</text>
</comment>
<comment type="catalytic activity">
    <reaction evidence="23">
        <text>4 Fe(II)-[cytochrome c] + O2 + 8 H(+)(in) = 4 Fe(III)-[cytochrome c] + 2 H2O + 4 H(+)(out)</text>
        <dbReference type="Rhea" id="RHEA:11436"/>
        <dbReference type="Rhea" id="RHEA-COMP:10350"/>
        <dbReference type="Rhea" id="RHEA-COMP:14399"/>
        <dbReference type="ChEBI" id="CHEBI:15377"/>
        <dbReference type="ChEBI" id="CHEBI:15378"/>
        <dbReference type="ChEBI" id="CHEBI:15379"/>
        <dbReference type="ChEBI" id="CHEBI:29033"/>
        <dbReference type="ChEBI" id="CHEBI:29034"/>
        <dbReference type="EC" id="7.1.1.9"/>
    </reaction>
    <physiologicalReaction direction="left-to-right" evidence="23">
        <dbReference type="Rhea" id="RHEA:11437"/>
    </physiologicalReaction>
</comment>
<dbReference type="SUPFAM" id="SSF81442">
    <property type="entry name" value="Cytochrome c oxidase subunit I-like"/>
    <property type="match status" value="1"/>
</dbReference>